<evidence type="ECO:0000313" key="2">
    <source>
        <dbReference type="Proteomes" id="UP001226762"/>
    </source>
</evidence>
<evidence type="ECO:0000313" key="1">
    <source>
        <dbReference type="EMBL" id="MDQ2089080.1"/>
    </source>
</evidence>
<name>A0AAE3WCC3_9RHOB</name>
<reference evidence="1" key="2">
    <citation type="submission" date="2023-02" db="EMBL/GenBank/DDBJ databases">
        <title>'Rhodoalgimonas zhirmunskyi' gen. nov., isolated from a red alga.</title>
        <authorList>
            <person name="Nedashkovskaya O.I."/>
            <person name="Otstavnykh N.Y."/>
            <person name="Bystritskaya E.P."/>
            <person name="Balabanova L.A."/>
            <person name="Isaeva M.P."/>
        </authorList>
    </citation>
    <scope>NUCLEOTIDE SEQUENCE</scope>
    <source>
        <strain evidence="1">KCTC 52189</strain>
    </source>
</reference>
<dbReference type="RefSeq" id="WP_306734331.1">
    <property type="nucleotide sequence ID" value="NZ_JANHAX010000001.1"/>
</dbReference>
<gene>
    <name evidence="1" type="ORF">NO357_04095</name>
</gene>
<dbReference type="EMBL" id="JANHAX010000001">
    <property type="protein sequence ID" value="MDQ2089080.1"/>
    <property type="molecule type" value="Genomic_DNA"/>
</dbReference>
<sequence length="123" mass="13694">MEGRIAGCLSDAVFMVRGGYLAVQGRTPDHAVVFHESLESLAGTRQAGARIWLKRVVYRAGPEEVHTTLFLPQGKGYETMPYLGELQVNTSDFQWHFPALDEGGAALDGEMKLHFRFNLLDAR</sequence>
<keyword evidence="2" id="KW-1185">Reference proteome</keyword>
<dbReference type="AlphaFoldDB" id="A0AAE3WCC3"/>
<comment type="caution">
    <text evidence="1">The sequence shown here is derived from an EMBL/GenBank/DDBJ whole genome shotgun (WGS) entry which is preliminary data.</text>
</comment>
<dbReference type="Proteomes" id="UP001226762">
    <property type="component" value="Unassembled WGS sequence"/>
</dbReference>
<proteinExistence type="predicted"/>
<accession>A0AAE3WCC3</accession>
<protein>
    <submittedName>
        <fullName evidence="1">Uncharacterized protein</fullName>
    </submittedName>
</protein>
<organism evidence="1 2">
    <name type="scientific">Marimonas arenosa</name>
    <dbReference type="NCBI Taxonomy" id="1795305"/>
    <lineage>
        <taxon>Bacteria</taxon>
        <taxon>Pseudomonadati</taxon>
        <taxon>Pseudomonadota</taxon>
        <taxon>Alphaproteobacteria</taxon>
        <taxon>Rhodobacterales</taxon>
        <taxon>Paracoccaceae</taxon>
        <taxon>Marimonas</taxon>
    </lineage>
</organism>
<reference evidence="1" key="1">
    <citation type="submission" date="2022-07" db="EMBL/GenBank/DDBJ databases">
        <authorList>
            <person name="Otstavnykh N."/>
            <person name="Isaeva M."/>
            <person name="Bystritskaya E."/>
        </authorList>
    </citation>
    <scope>NUCLEOTIDE SEQUENCE</scope>
    <source>
        <strain evidence="1">KCTC 52189</strain>
    </source>
</reference>